<name>A0A9N9DVV5_9GLOM</name>
<evidence type="ECO:0000259" key="1">
    <source>
        <dbReference type="PROSITE" id="PS50263"/>
    </source>
</evidence>
<dbReference type="Proteomes" id="UP000789342">
    <property type="component" value="Unassembled WGS sequence"/>
</dbReference>
<protein>
    <submittedName>
        <fullName evidence="2">5900_t:CDS:1</fullName>
    </submittedName>
</protein>
<dbReference type="InterPro" id="IPR003010">
    <property type="entry name" value="C-N_Hydrolase"/>
</dbReference>
<feature type="non-terminal residue" evidence="2">
    <location>
        <position position="157"/>
    </location>
</feature>
<proteinExistence type="predicted"/>
<dbReference type="SUPFAM" id="SSF56317">
    <property type="entry name" value="Carbon-nitrogen hydrolase"/>
    <property type="match status" value="1"/>
</dbReference>
<dbReference type="PANTHER" id="PTHR11750:SF26">
    <property type="entry name" value="PROTEIN N-TERMINAL AMIDASE"/>
    <property type="match status" value="1"/>
</dbReference>
<dbReference type="OrthoDB" id="201515at2759"/>
<evidence type="ECO:0000313" key="3">
    <source>
        <dbReference type="Proteomes" id="UP000789342"/>
    </source>
</evidence>
<dbReference type="GO" id="GO:0070773">
    <property type="term" value="F:protein-N-terminal glutamine amidohydrolase activity"/>
    <property type="evidence" value="ECO:0007669"/>
    <property type="project" value="InterPro"/>
</dbReference>
<comment type="caution">
    <text evidence="2">The sequence shown here is derived from an EMBL/GenBank/DDBJ whole genome shotgun (WGS) entry which is preliminary data.</text>
</comment>
<gene>
    <name evidence="2" type="ORF">AMORRO_LOCUS10160</name>
</gene>
<dbReference type="PANTHER" id="PTHR11750">
    <property type="entry name" value="PROTEIN N-TERMINAL AMIDASE"/>
    <property type="match status" value="1"/>
</dbReference>
<sequence>ENWADEGPGFKAINVPGLGKVGFGICMDLNPYKFTAPFDAYEFANFHLHQQTDIILCSMAWLLNNSETSIVDYWLQRLFPLINDAEYKGFRPDVRNPETAIKRNVLFVVCNRTGTEEGTTFGGSSTVASISPRGEIHMLGSLGIHQEDVIVVDVPSL</sequence>
<reference evidence="2" key="1">
    <citation type="submission" date="2021-06" db="EMBL/GenBank/DDBJ databases">
        <authorList>
            <person name="Kallberg Y."/>
            <person name="Tangrot J."/>
            <person name="Rosling A."/>
        </authorList>
    </citation>
    <scope>NUCLEOTIDE SEQUENCE</scope>
    <source>
        <strain evidence="2">CL551</strain>
    </source>
</reference>
<dbReference type="PROSITE" id="PS50263">
    <property type="entry name" value="CN_HYDROLASE"/>
    <property type="match status" value="1"/>
</dbReference>
<dbReference type="Gene3D" id="3.60.110.10">
    <property type="entry name" value="Carbon-nitrogen hydrolase"/>
    <property type="match status" value="1"/>
</dbReference>
<dbReference type="GO" id="GO:0008418">
    <property type="term" value="F:protein-N-terminal asparagine amidohydrolase activity"/>
    <property type="evidence" value="ECO:0007669"/>
    <property type="project" value="InterPro"/>
</dbReference>
<organism evidence="2 3">
    <name type="scientific">Acaulospora morrowiae</name>
    <dbReference type="NCBI Taxonomy" id="94023"/>
    <lineage>
        <taxon>Eukaryota</taxon>
        <taxon>Fungi</taxon>
        <taxon>Fungi incertae sedis</taxon>
        <taxon>Mucoromycota</taxon>
        <taxon>Glomeromycotina</taxon>
        <taxon>Glomeromycetes</taxon>
        <taxon>Diversisporales</taxon>
        <taxon>Acaulosporaceae</taxon>
        <taxon>Acaulospora</taxon>
    </lineage>
</organism>
<dbReference type="EMBL" id="CAJVPV010010822">
    <property type="protein sequence ID" value="CAG8655315.1"/>
    <property type="molecule type" value="Genomic_DNA"/>
</dbReference>
<keyword evidence="3" id="KW-1185">Reference proteome</keyword>
<feature type="domain" description="CN hydrolase" evidence="1">
    <location>
        <begin position="1"/>
        <end position="156"/>
    </location>
</feature>
<accession>A0A9N9DVV5</accession>
<dbReference type="InterPro" id="IPR036526">
    <property type="entry name" value="C-N_Hydrolase_sf"/>
</dbReference>
<dbReference type="InterPro" id="IPR039703">
    <property type="entry name" value="Nta1"/>
</dbReference>
<dbReference type="GO" id="GO:0030163">
    <property type="term" value="P:protein catabolic process"/>
    <property type="evidence" value="ECO:0007669"/>
    <property type="project" value="TreeGrafter"/>
</dbReference>
<dbReference type="AlphaFoldDB" id="A0A9N9DVV5"/>
<evidence type="ECO:0000313" key="2">
    <source>
        <dbReference type="EMBL" id="CAG8655315.1"/>
    </source>
</evidence>